<dbReference type="CDD" id="cd10985">
    <property type="entry name" value="MH2_SMAD_2_3"/>
    <property type="match status" value="1"/>
</dbReference>
<reference evidence="12 13" key="1">
    <citation type="submission" date="2015-12" db="EMBL/GenBank/DDBJ databases">
        <title>The genome of Folsomia candida.</title>
        <authorList>
            <person name="Faddeeva A."/>
            <person name="Derks M.F."/>
            <person name="Anvar Y."/>
            <person name="Smit S."/>
            <person name="Van Straalen N."/>
            <person name="Roelofs D."/>
        </authorList>
    </citation>
    <scope>NUCLEOTIDE SEQUENCE [LARGE SCALE GENOMIC DNA]</scope>
    <source>
        <strain evidence="12 13">VU population</strain>
        <tissue evidence="12">Whole body</tissue>
    </source>
</reference>
<dbReference type="Pfam" id="PF03165">
    <property type="entry name" value="MH1"/>
    <property type="match status" value="1"/>
</dbReference>
<proteinExistence type="inferred from homology"/>
<evidence type="ECO:0000313" key="12">
    <source>
        <dbReference type="EMBL" id="OXA56365.1"/>
    </source>
</evidence>
<dbReference type="GO" id="GO:0032924">
    <property type="term" value="P:activin receptor signaling pathway"/>
    <property type="evidence" value="ECO:0007669"/>
    <property type="project" value="TreeGrafter"/>
</dbReference>
<dbReference type="Proteomes" id="UP000198287">
    <property type="component" value="Unassembled WGS sequence"/>
</dbReference>
<dbReference type="GO" id="GO:0071144">
    <property type="term" value="C:heteromeric SMAD protein complex"/>
    <property type="evidence" value="ECO:0007669"/>
    <property type="project" value="TreeGrafter"/>
</dbReference>
<name>A0A226EFK5_FOLCA</name>
<dbReference type="FunFam" id="3.90.520.10:FF:000001">
    <property type="entry name" value="Mothers against decapentaplegic homolog"/>
    <property type="match status" value="1"/>
</dbReference>
<comment type="similarity">
    <text evidence="1 8">Belongs to the dwarfin/SMAD family.</text>
</comment>
<dbReference type="GO" id="GO:0000978">
    <property type="term" value="F:RNA polymerase II cis-regulatory region sequence-specific DNA binding"/>
    <property type="evidence" value="ECO:0007669"/>
    <property type="project" value="TreeGrafter"/>
</dbReference>
<dbReference type="SUPFAM" id="SSF56366">
    <property type="entry name" value="SMAD MH1 domain"/>
    <property type="match status" value="1"/>
</dbReference>
<dbReference type="GO" id="GO:0000981">
    <property type="term" value="F:DNA-binding transcription factor activity, RNA polymerase II-specific"/>
    <property type="evidence" value="ECO:0007669"/>
    <property type="project" value="TreeGrafter"/>
</dbReference>
<dbReference type="Gene3D" id="2.60.200.10">
    <property type="match status" value="1"/>
</dbReference>
<dbReference type="PROSITE" id="PS51075">
    <property type="entry name" value="MH1"/>
    <property type="match status" value="1"/>
</dbReference>
<evidence type="ECO:0000313" key="13">
    <source>
        <dbReference type="Proteomes" id="UP000198287"/>
    </source>
</evidence>
<dbReference type="GO" id="GO:0060395">
    <property type="term" value="P:SMAD protein signal transduction"/>
    <property type="evidence" value="ECO:0007669"/>
    <property type="project" value="TreeGrafter"/>
</dbReference>
<dbReference type="EMBL" id="LNIX01000004">
    <property type="protein sequence ID" value="OXA56365.1"/>
    <property type="molecule type" value="Genomic_DNA"/>
</dbReference>
<dbReference type="OrthoDB" id="5794312at2759"/>
<evidence type="ECO:0000256" key="6">
    <source>
        <dbReference type="ARBA" id="ARBA00023163"/>
    </source>
</evidence>
<dbReference type="OMA" id="AFWCSIC"/>
<dbReference type="GO" id="GO:0009653">
    <property type="term" value="P:anatomical structure morphogenesis"/>
    <property type="evidence" value="ECO:0007669"/>
    <property type="project" value="TreeGrafter"/>
</dbReference>
<comment type="caution">
    <text evidence="12">The sequence shown here is derived from an EMBL/GenBank/DDBJ whole genome shotgun (WGS) entry which is preliminary data.</text>
</comment>
<dbReference type="Pfam" id="PF03166">
    <property type="entry name" value="MH2"/>
    <property type="match status" value="1"/>
</dbReference>
<keyword evidence="2 8" id="KW-0963">Cytoplasm</keyword>
<dbReference type="SMART" id="SM00524">
    <property type="entry name" value="DWB"/>
    <property type="match status" value="1"/>
</dbReference>
<dbReference type="STRING" id="158441.A0A226EFK5"/>
<dbReference type="InterPro" id="IPR008984">
    <property type="entry name" value="SMAD_FHA_dom_sf"/>
</dbReference>
<dbReference type="GO" id="GO:0009791">
    <property type="term" value="P:post-embryonic development"/>
    <property type="evidence" value="ECO:0007669"/>
    <property type="project" value="UniProtKB-ARBA"/>
</dbReference>
<evidence type="ECO:0000259" key="10">
    <source>
        <dbReference type="PROSITE" id="PS51075"/>
    </source>
</evidence>
<dbReference type="GO" id="GO:0045944">
    <property type="term" value="P:positive regulation of transcription by RNA polymerase II"/>
    <property type="evidence" value="ECO:0007669"/>
    <property type="project" value="TreeGrafter"/>
</dbReference>
<dbReference type="PANTHER" id="PTHR13703:SF25">
    <property type="entry name" value="MOTHERS AGAINST DECAPENTAPLEGIC HOMOLOG"/>
    <property type="match status" value="1"/>
</dbReference>
<dbReference type="GO" id="GO:0070411">
    <property type="term" value="F:I-SMAD binding"/>
    <property type="evidence" value="ECO:0007669"/>
    <property type="project" value="TreeGrafter"/>
</dbReference>
<comment type="subcellular location">
    <subcellularLocation>
        <location evidence="8">Cytoplasm</location>
    </subcellularLocation>
    <subcellularLocation>
        <location evidence="8">Nucleus</location>
    </subcellularLocation>
</comment>
<dbReference type="AlphaFoldDB" id="A0A226EFK5"/>
<keyword evidence="6 8" id="KW-0804">Transcription</keyword>
<organism evidence="12 13">
    <name type="scientific">Folsomia candida</name>
    <name type="common">Springtail</name>
    <dbReference type="NCBI Taxonomy" id="158441"/>
    <lineage>
        <taxon>Eukaryota</taxon>
        <taxon>Metazoa</taxon>
        <taxon>Ecdysozoa</taxon>
        <taxon>Arthropoda</taxon>
        <taxon>Hexapoda</taxon>
        <taxon>Collembola</taxon>
        <taxon>Entomobryomorpha</taxon>
        <taxon>Isotomoidea</taxon>
        <taxon>Isotomidae</taxon>
        <taxon>Proisotominae</taxon>
        <taxon>Folsomia</taxon>
    </lineage>
</organism>
<dbReference type="GO" id="GO:0005737">
    <property type="term" value="C:cytoplasm"/>
    <property type="evidence" value="ECO:0007669"/>
    <property type="project" value="UniProtKB-SubCell"/>
</dbReference>
<dbReference type="InterPro" id="IPR013790">
    <property type="entry name" value="Dwarfin"/>
</dbReference>
<keyword evidence="4" id="KW-0862">Zinc</keyword>
<dbReference type="GO" id="GO:0051239">
    <property type="term" value="P:regulation of multicellular organismal process"/>
    <property type="evidence" value="ECO:0007669"/>
    <property type="project" value="UniProtKB-ARBA"/>
</dbReference>
<evidence type="ECO:0000256" key="8">
    <source>
        <dbReference type="RuleBase" id="RU361195"/>
    </source>
</evidence>
<dbReference type="SMART" id="SM00523">
    <property type="entry name" value="DWA"/>
    <property type="match status" value="1"/>
</dbReference>
<evidence type="ECO:0000256" key="4">
    <source>
        <dbReference type="ARBA" id="ARBA00022833"/>
    </source>
</evidence>
<dbReference type="GO" id="GO:0046872">
    <property type="term" value="F:metal ion binding"/>
    <property type="evidence" value="ECO:0007669"/>
    <property type="project" value="UniProtKB-KW"/>
</dbReference>
<sequence length="792" mass="85483">MTSILPFNHSPVVKRLLGWKKGEGEEKWSEKAVKSLVKKLKKSGGLEELEKAISTQSPGTKCITIARSLDGRLQVSHRKGLPHVIYCRLWRWPDLQSHHELKSIETCVYAFHAKLEDVCINPYHYQKVENPVLPPIMVPRGSGSLGSGLSTSSTTLTSIGSISSVSPLTTTTTTNANSTSSSNSNNIISSNSNLIFIANANSSSSSSSTCATKTSTNSNSTPAATISSSSTTTTTTPSPTTPTTTTVNANIRTATNANLMMMAMTNKNCPLNVELLPEPADESSSSLVLSLSSLSNNSHSDFHPDTVTTNNYCTSTSTTTSATNLGTIYSFSTSTTTTDNNPTFSSSTSTTAATFGLDKLQPFLLSALGNRNHQEEPLPEILDNSNIISGQQHPPRSRFIIIKNIVNFESNTPEGQKRCRYLAPVELLGVDQNRNQSVLVVEPRIVPPPQQNGQSQIVGGGSGGALINISNNSPILSINNNNHLHRSPSSASAASSPASISSVASPTNITSNGHANGIVEEFPSLEELGNTITDNSSFPTNFDLNGFPPVTETPPPGYSSAMSEEGDTQDQGDLMGLSRFTPSPSMDAQPVMYCEPAFWCSICYYELGTRVGETFHASQPSIVVDGFTDPSNSERFCLGLLSNVNRNVVVEQTRRHIGKGVRLYYIGGEVFAECLSDSAIFVQSPNCNQRYGWHPATVCKIPPGCNLKIFNNQEFAALLSQSVSQGFEAVFQLTRMCTIRMSFVKGWGAEYRRQTVTSTPCWIELHLNGPLQWLDRVLTQMGSPRLPCSSMS</sequence>
<keyword evidence="5 8" id="KW-0805">Transcription regulation</keyword>
<feature type="region of interest" description="Disordered" evidence="9">
    <location>
        <begin position="480"/>
        <end position="515"/>
    </location>
</feature>
<dbReference type="GO" id="GO:0050793">
    <property type="term" value="P:regulation of developmental process"/>
    <property type="evidence" value="ECO:0007669"/>
    <property type="project" value="UniProtKB-ARBA"/>
</dbReference>
<feature type="domain" description="MH1" evidence="10">
    <location>
        <begin position="11"/>
        <end position="134"/>
    </location>
</feature>
<evidence type="ECO:0000256" key="5">
    <source>
        <dbReference type="ARBA" id="ARBA00023015"/>
    </source>
</evidence>
<accession>A0A226EFK5</accession>
<dbReference type="InterPro" id="IPR036578">
    <property type="entry name" value="SMAD_MH1_sf"/>
</dbReference>
<evidence type="ECO:0000256" key="3">
    <source>
        <dbReference type="ARBA" id="ARBA00022723"/>
    </source>
</evidence>
<feature type="domain" description="MH2" evidence="11">
    <location>
        <begin position="599"/>
        <end position="792"/>
    </location>
</feature>
<evidence type="ECO:0000256" key="7">
    <source>
        <dbReference type="ARBA" id="ARBA00023242"/>
    </source>
</evidence>
<keyword evidence="7 8" id="KW-0539">Nucleus</keyword>
<evidence type="ECO:0000259" key="11">
    <source>
        <dbReference type="PROSITE" id="PS51076"/>
    </source>
</evidence>
<evidence type="ECO:0000256" key="1">
    <source>
        <dbReference type="ARBA" id="ARBA00005545"/>
    </source>
</evidence>
<dbReference type="SUPFAM" id="SSF49879">
    <property type="entry name" value="SMAD/FHA domain"/>
    <property type="match status" value="1"/>
</dbReference>
<feature type="compositionally biased region" description="Low complexity" evidence="9">
    <location>
        <begin position="480"/>
        <end position="506"/>
    </location>
</feature>
<protein>
    <recommendedName>
        <fullName evidence="8">Mothers against decapentaplegic homolog</fullName>
        <shortName evidence="8">MAD homolog</shortName>
        <shortName evidence="8">Mothers against DPP homolog</shortName>
    </recommendedName>
    <alternativeName>
        <fullName evidence="8">SMAD family member</fullName>
    </alternativeName>
</protein>
<evidence type="ECO:0000256" key="9">
    <source>
        <dbReference type="SAM" id="MobiDB-lite"/>
    </source>
</evidence>
<feature type="region of interest" description="Disordered" evidence="9">
    <location>
        <begin position="207"/>
        <end position="249"/>
    </location>
</feature>
<gene>
    <name evidence="12" type="ORF">Fcan01_09949</name>
</gene>
<dbReference type="GO" id="GO:0030154">
    <property type="term" value="P:cell differentiation"/>
    <property type="evidence" value="ECO:0007669"/>
    <property type="project" value="TreeGrafter"/>
</dbReference>
<keyword evidence="13" id="KW-1185">Reference proteome</keyword>
<dbReference type="InterPro" id="IPR003619">
    <property type="entry name" value="MAD_homology1_Dwarfin-type"/>
</dbReference>
<dbReference type="InterPro" id="IPR013019">
    <property type="entry name" value="MAD_homology_MH1"/>
</dbReference>
<dbReference type="FunFam" id="2.60.200.10:FF:000001">
    <property type="entry name" value="Mothers against decapentaplegic homolog"/>
    <property type="match status" value="1"/>
</dbReference>
<evidence type="ECO:0000256" key="2">
    <source>
        <dbReference type="ARBA" id="ARBA00022490"/>
    </source>
</evidence>
<dbReference type="Gene3D" id="3.90.520.10">
    <property type="entry name" value="SMAD MH1 domain"/>
    <property type="match status" value="1"/>
</dbReference>
<dbReference type="InterPro" id="IPR017855">
    <property type="entry name" value="SMAD-like_dom_sf"/>
</dbReference>
<dbReference type="PROSITE" id="PS51076">
    <property type="entry name" value="MH2"/>
    <property type="match status" value="1"/>
</dbReference>
<dbReference type="InterPro" id="IPR001132">
    <property type="entry name" value="SMAD_dom_Dwarfin-type"/>
</dbReference>
<dbReference type="PANTHER" id="PTHR13703">
    <property type="entry name" value="SMAD"/>
    <property type="match status" value="1"/>
</dbReference>
<keyword evidence="3" id="KW-0479">Metal-binding</keyword>